<dbReference type="AlphaFoldDB" id="A0ABD0USU4"/>
<comment type="similarity">
    <text evidence="8">Belongs to the CemA family.</text>
</comment>
<keyword evidence="6" id="KW-0406">Ion transport</keyword>
<evidence type="ECO:0000256" key="6">
    <source>
        <dbReference type="ARBA" id="ARBA00023065"/>
    </source>
</evidence>
<evidence type="ECO:0000256" key="7">
    <source>
        <dbReference type="ARBA" id="ARBA00023136"/>
    </source>
</evidence>
<dbReference type="InterPro" id="IPR004282">
    <property type="entry name" value="CemA"/>
</dbReference>
<evidence type="ECO:0000256" key="9">
    <source>
        <dbReference type="SAM" id="Phobius"/>
    </source>
</evidence>
<feature type="transmembrane region" description="Helical" evidence="9">
    <location>
        <begin position="482"/>
        <end position="503"/>
    </location>
</feature>
<keyword evidence="7 9" id="KW-0472">Membrane</keyword>
<evidence type="ECO:0000256" key="1">
    <source>
        <dbReference type="ARBA" id="ARBA00004141"/>
    </source>
</evidence>
<dbReference type="Proteomes" id="UP001552299">
    <property type="component" value="Unassembled WGS sequence"/>
</dbReference>
<evidence type="ECO:0000313" key="10">
    <source>
        <dbReference type="EMBL" id="KAL0915669.1"/>
    </source>
</evidence>
<evidence type="ECO:0000256" key="8">
    <source>
        <dbReference type="ARBA" id="ARBA00043980"/>
    </source>
</evidence>
<keyword evidence="3 9" id="KW-0812">Transmembrane</keyword>
<proteinExistence type="inferred from homology"/>
<name>A0ABD0USU4_DENTH</name>
<feature type="transmembrane region" description="Helical" evidence="9">
    <location>
        <begin position="400"/>
        <end position="420"/>
    </location>
</feature>
<dbReference type="GO" id="GO:1902600">
    <property type="term" value="P:proton transmembrane transport"/>
    <property type="evidence" value="ECO:0007669"/>
    <property type="project" value="UniProtKB-KW"/>
</dbReference>
<feature type="transmembrane region" description="Helical" evidence="9">
    <location>
        <begin position="302"/>
        <end position="322"/>
    </location>
</feature>
<evidence type="ECO:0000256" key="2">
    <source>
        <dbReference type="ARBA" id="ARBA00022448"/>
    </source>
</evidence>
<organism evidence="10 11">
    <name type="scientific">Dendrobium thyrsiflorum</name>
    <name type="common">Pinecone-like raceme dendrobium</name>
    <name type="synonym">Orchid</name>
    <dbReference type="NCBI Taxonomy" id="117978"/>
    <lineage>
        <taxon>Eukaryota</taxon>
        <taxon>Viridiplantae</taxon>
        <taxon>Streptophyta</taxon>
        <taxon>Embryophyta</taxon>
        <taxon>Tracheophyta</taxon>
        <taxon>Spermatophyta</taxon>
        <taxon>Magnoliopsida</taxon>
        <taxon>Liliopsida</taxon>
        <taxon>Asparagales</taxon>
        <taxon>Orchidaceae</taxon>
        <taxon>Epidendroideae</taxon>
        <taxon>Malaxideae</taxon>
        <taxon>Dendrobiinae</taxon>
        <taxon>Dendrobium</taxon>
    </lineage>
</organism>
<keyword evidence="11" id="KW-1185">Reference proteome</keyword>
<sequence length="524" mass="60037">MLGPLNIYLAASPPCASFLCAVALRAVTLSISLSPALIPFTQRCSNSNYLLQITTRNKSPWRVSRLAISISSRGLSSGVECYKDPIAGKRERCGVRLMYLMSTSMVLCGNVFLFRDCKCGIEFGVCEALRVCDFAWKRRRIRVQRLVLSAKGGHERKRPWWERLFLEEDDEVSSSWKEEDVLGHNDEGEEVSEDEKFEAWKRRAEAITELREAQEDAKNAEVRAWEDWIGDGSVDAVDSSWDEDLGGEGSEAIDEVSSDPFEIIREKGFAGAMRNLITGKDDYELLFEDRVFQFASTSSAKFIALLVLIPWFVSFLVHDYVLMPFLDRYVKTVPLAAEMLDVRRQQKLEMVKTLRIERARYRLEVEIGKSPPLSDEDLWMELRQKAIELRDEYRLENRRAFGNIWSDMIYGVTLFILIYANKSKVALLKFTGYKLLNNISDSGKAFLIILVTDIFLGYHSESGWQALIEIILDHYGLEVDQAAITIFISTFPVFIDASVKLWLFKFLPKLSPNVANIFEEMKRH</sequence>
<reference evidence="10 11" key="1">
    <citation type="journal article" date="2024" name="Plant Biotechnol. J.">
        <title>Dendrobium thyrsiflorum genome and its molecular insights into genes involved in important horticultural traits.</title>
        <authorList>
            <person name="Chen B."/>
            <person name="Wang J.Y."/>
            <person name="Zheng P.J."/>
            <person name="Li K.L."/>
            <person name="Liang Y.M."/>
            <person name="Chen X.F."/>
            <person name="Zhang C."/>
            <person name="Zhao X."/>
            <person name="He X."/>
            <person name="Zhang G.Q."/>
            <person name="Liu Z.J."/>
            <person name="Xu Q."/>
        </authorList>
    </citation>
    <scope>NUCLEOTIDE SEQUENCE [LARGE SCALE GENOMIC DNA]</scope>
    <source>
        <strain evidence="10">GZMU011</strain>
    </source>
</reference>
<evidence type="ECO:0008006" key="12">
    <source>
        <dbReference type="Google" id="ProtNLM"/>
    </source>
</evidence>
<comment type="caution">
    <text evidence="10">The sequence shown here is derived from an EMBL/GenBank/DDBJ whole genome shotgun (WGS) entry which is preliminary data.</text>
</comment>
<protein>
    <recommendedName>
        <fullName evidence="12">Chloroplast envelope membrane protein</fullName>
    </recommendedName>
</protein>
<keyword evidence="4" id="KW-0375">Hydrogen ion transport</keyword>
<dbReference type="PANTHER" id="PTHR33650:SF1">
    <property type="entry name" value="CHLOROPLAST ENVELOPE MEMBRANE PROTEIN"/>
    <property type="match status" value="1"/>
</dbReference>
<keyword evidence="5 9" id="KW-1133">Transmembrane helix</keyword>
<keyword evidence="2" id="KW-0813">Transport</keyword>
<gene>
    <name evidence="10" type="ORF">M5K25_016104</name>
</gene>
<evidence type="ECO:0000313" key="11">
    <source>
        <dbReference type="Proteomes" id="UP001552299"/>
    </source>
</evidence>
<accession>A0ABD0USU4</accession>
<evidence type="ECO:0000256" key="4">
    <source>
        <dbReference type="ARBA" id="ARBA00022781"/>
    </source>
</evidence>
<dbReference type="Pfam" id="PF03040">
    <property type="entry name" value="CemA"/>
    <property type="match status" value="1"/>
</dbReference>
<evidence type="ECO:0000256" key="3">
    <source>
        <dbReference type="ARBA" id="ARBA00022692"/>
    </source>
</evidence>
<comment type="subcellular location">
    <subcellularLocation>
        <location evidence="1">Membrane</location>
        <topology evidence="1">Multi-pass membrane protein</topology>
    </subcellularLocation>
</comment>
<dbReference type="PANTHER" id="PTHR33650">
    <property type="entry name" value="CHLOROPLAST ENVELOPE MEMBRANE PROTEIN-RELATED"/>
    <property type="match status" value="1"/>
</dbReference>
<evidence type="ECO:0000256" key="5">
    <source>
        <dbReference type="ARBA" id="ARBA00022989"/>
    </source>
</evidence>
<dbReference type="EMBL" id="JANQDX010000012">
    <property type="protein sequence ID" value="KAL0915669.1"/>
    <property type="molecule type" value="Genomic_DNA"/>
</dbReference>
<dbReference type="GO" id="GO:0016020">
    <property type="term" value="C:membrane"/>
    <property type="evidence" value="ECO:0007669"/>
    <property type="project" value="UniProtKB-SubCell"/>
</dbReference>